<dbReference type="PANTHER" id="PTHR19211:SF117">
    <property type="entry name" value="ATP-BINDING CASSETTE SUB-FAMILY F MEMBER 3"/>
    <property type="match status" value="1"/>
</dbReference>
<dbReference type="Proteomes" id="UP000030693">
    <property type="component" value="Unassembled WGS sequence"/>
</dbReference>
<dbReference type="FunFam" id="3.40.50.300:FF:000011">
    <property type="entry name" value="Putative ABC transporter ATP-binding component"/>
    <property type="match status" value="1"/>
</dbReference>
<dbReference type="eggNOG" id="KOG0062">
    <property type="taxonomic scope" value="Eukaryota"/>
</dbReference>
<keyword evidence="2" id="KW-0547">Nucleotide-binding</keyword>
<dbReference type="InterPro" id="IPR027417">
    <property type="entry name" value="P-loop_NTPase"/>
</dbReference>
<evidence type="ECO:0000256" key="2">
    <source>
        <dbReference type="ARBA" id="ARBA00022741"/>
    </source>
</evidence>
<evidence type="ECO:0000259" key="4">
    <source>
        <dbReference type="PROSITE" id="PS50893"/>
    </source>
</evidence>
<dbReference type="Gene3D" id="3.40.50.300">
    <property type="entry name" value="P-loop containing nucleotide triphosphate hydrolases"/>
    <property type="match status" value="2"/>
</dbReference>
<dbReference type="OrthoDB" id="2110130at2759"/>
<dbReference type="SMART" id="SM00382">
    <property type="entry name" value="AAA"/>
    <property type="match status" value="2"/>
</dbReference>
<keyword evidence="1" id="KW-0677">Repeat</keyword>
<keyword evidence="6" id="KW-1185">Reference proteome</keyword>
<protein>
    <recommendedName>
        <fullName evidence="4">ABC transporter domain-containing protein</fullName>
    </recommendedName>
</protein>
<sequence>MATTHDIPALLSGALANPPADIKVRPELVRDMDQLIVDYLVHVLSHIEDLSEAELVDTISPFVEDLLHDRSAKVIMLEKAVEFEKDIAARLRKELNLKDDVYNNPLIDRSKSGAAESEEQIRARAKLEKRQEKADRRTIQRERTSAKSRADLLAQLTKAPVLIHKKGQFSDLLSSSGSTDVQLNNVHLDINGIVMLEDATINIVSGRRYGLIGRNGVGKTTFLKHLAAKAFPRMPEHVQIVHIEQEAPSSQMSVLQTILGTDIERESLLAEERELLAESEKHDAMNAQRQAEGLPPITTSQMDDIGTRLEQVYVRLGEIDADSAVARASEILNGLGFSNEDMLRPTSSFSGGWRMRISLAMALFISPDLLLLDEPTNHLDLHAVIWLEEYLRNWTKSLIIVSHSRDFLDTVVTDILHFQNKKLTRYRGNYTTFEHTLAIEQQVQERENASIEMKRKHMQSFVDRFRYKASLASMAQSRLKALDKMKTVSELYADPEVQFRFPDPPPVDSAQIQLTGVTFHYPGTDRILFSDVDLTISPTSRIGLVGPNGAGKSTLMKIIYGALEPTSGVALISNKLRVARFTQHHSDLLNLRLSPLELFRQAFPSDPVQQIRSHLGSFGITGKLALQPISSLFVISHDQYMVSAVCDELLSLEDGNLTSFHGDFNDYKRYIRNKGRR</sequence>
<dbReference type="OMA" id="ECEFILG"/>
<organism evidence="5">
    <name type="scientific">Fonticula alba</name>
    <name type="common">Slime mold</name>
    <dbReference type="NCBI Taxonomy" id="691883"/>
    <lineage>
        <taxon>Eukaryota</taxon>
        <taxon>Rotosphaerida</taxon>
        <taxon>Fonticulaceae</taxon>
        <taxon>Fonticula</taxon>
    </lineage>
</organism>
<accession>A0A058Z110</accession>
<dbReference type="InterPro" id="IPR032781">
    <property type="entry name" value="ABC_tran_Xtn"/>
</dbReference>
<evidence type="ECO:0000256" key="1">
    <source>
        <dbReference type="ARBA" id="ARBA00022737"/>
    </source>
</evidence>
<dbReference type="InterPro" id="IPR050611">
    <property type="entry name" value="ABCF"/>
</dbReference>
<dbReference type="Pfam" id="PF00005">
    <property type="entry name" value="ABC_tran"/>
    <property type="match status" value="2"/>
</dbReference>
<dbReference type="InterPro" id="IPR017871">
    <property type="entry name" value="ABC_transporter-like_CS"/>
</dbReference>
<dbReference type="GO" id="GO:0016887">
    <property type="term" value="F:ATP hydrolysis activity"/>
    <property type="evidence" value="ECO:0007669"/>
    <property type="project" value="InterPro"/>
</dbReference>
<dbReference type="Pfam" id="PF12848">
    <property type="entry name" value="ABC_tran_Xtn"/>
    <property type="match status" value="1"/>
</dbReference>
<dbReference type="InterPro" id="IPR003593">
    <property type="entry name" value="AAA+_ATPase"/>
</dbReference>
<dbReference type="CDD" id="cd03221">
    <property type="entry name" value="ABCF_EF-3"/>
    <property type="match status" value="1"/>
</dbReference>
<dbReference type="GeneID" id="20530278"/>
<gene>
    <name evidence="5" type="ORF">H696_05553</name>
</gene>
<dbReference type="PROSITE" id="PS00211">
    <property type="entry name" value="ABC_TRANSPORTER_1"/>
    <property type="match status" value="1"/>
</dbReference>
<dbReference type="SUPFAM" id="SSF52540">
    <property type="entry name" value="P-loop containing nucleoside triphosphate hydrolases"/>
    <property type="match status" value="2"/>
</dbReference>
<keyword evidence="3" id="KW-0067">ATP-binding</keyword>
<dbReference type="PANTHER" id="PTHR19211">
    <property type="entry name" value="ATP-BINDING TRANSPORT PROTEIN-RELATED"/>
    <property type="match status" value="1"/>
</dbReference>
<dbReference type="InterPro" id="IPR003439">
    <property type="entry name" value="ABC_transporter-like_ATP-bd"/>
</dbReference>
<evidence type="ECO:0000313" key="6">
    <source>
        <dbReference type="Proteomes" id="UP000030693"/>
    </source>
</evidence>
<dbReference type="AlphaFoldDB" id="A0A058Z110"/>
<evidence type="ECO:0000313" key="5">
    <source>
        <dbReference type="EMBL" id="KCV67821.1"/>
    </source>
</evidence>
<dbReference type="STRING" id="691883.A0A058Z110"/>
<dbReference type="RefSeq" id="XP_009497641.1">
    <property type="nucleotide sequence ID" value="XM_009499366.1"/>
</dbReference>
<dbReference type="FunFam" id="3.40.50.300:FF:001092">
    <property type="entry name" value="ATP-binding cassette sub-family F member 2"/>
    <property type="match status" value="1"/>
</dbReference>
<name>A0A058Z110_FONAL</name>
<dbReference type="PROSITE" id="PS50893">
    <property type="entry name" value="ABC_TRANSPORTER_2"/>
    <property type="match status" value="1"/>
</dbReference>
<reference evidence="5" key="1">
    <citation type="submission" date="2013-04" db="EMBL/GenBank/DDBJ databases">
        <title>The Genome Sequence of Fonticula alba ATCC 38817.</title>
        <authorList>
            <consortium name="The Broad Institute Genomics Platform"/>
            <person name="Russ C."/>
            <person name="Cuomo C."/>
            <person name="Burger G."/>
            <person name="Gray M.W."/>
            <person name="Holland P.W.H."/>
            <person name="King N."/>
            <person name="Lang F.B.F."/>
            <person name="Roger A.J."/>
            <person name="Ruiz-Trillo I."/>
            <person name="Brown M."/>
            <person name="Walker B."/>
            <person name="Young S."/>
            <person name="Zeng Q."/>
            <person name="Gargeya S."/>
            <person name="Fitzgerald M."/>
            <person name="Haas B."/>
            <person name="Abouelleil A."/>
            <person name="Allen A.W."/>
            <person name="Alvarado L."/>
            <person name="Arachchi H.M."/>
            <person name="Berlin A.M."/>
            <person name="Chapman S.B."/>
            <person name="Gainer-Dewar J."/>
            <person name="Goldberg J."/>
            <person name="Griggs A."/>
            <person name="Gujja S."/>
            <person name="Hansen M."/>
            <person name="Howarth C."/>
            <person name="Imamovic A."/>
            <person name="Ireland A."/>
            <person name="Larimer J."/>
            <person name="McCowan C."/>
            <person name="Murphy C."/>
            <person name="Pearson M."/>
            <person name="Poon T.W."/>
            <person name="Priest M."/>
            <person name="Roberts A."/>
            <person name="Saif S."/>
            <person name="Shea T."/>
            <person name="Sisk P."/>
            <person name="Sykes S."/>
            <person name="Wortman J."/>
            <person name="Nusbaum C."/>
            <person name="Birren B."/>
        </authorList>
    </citation>
    <scope>NUCLEOTIDE SEQUENCE [LARGE SCALE GENOMIC DNA]</scope>
    <source>
        <strain evidence="5">ATCC 38817</strain>
    </source>
</reference>
<feature type="domain" description="ABC transporter" evidence="4">
    <location>
        <begin position="181"/>
        <end position="445"/>
    </location>
</feature>
<dbReference type="EMBL" id="KB932212">
    <property type="protein sequence ID" value="KCV67821.1"/>
    <property type="molecule type" value="Genomic_DNA"/>
</dbReference>
<evidence type="ECO:0000256" key="3">
    <source>
        <dbReference type="ARBA" id="ARBA00022840"/>
    </source>
</evidence>
<proteinExistence type="predicted"/>
<dbReference type="GO" id="GO:0005524">
    <property type="term" value="F:ATP binding"/>
    <property type="evidence" value="ECO:0007669"/>
    <property type="project" value="UniProtKB-KW"/>
</dbReference>